<accession>A0AB34Z0W6</accession>
<reference evidence="2 3" key="1">
    <citation type="submission" date="2020-08" db="EMBL/GenBank/DDBJ databases">
        <title>Genomic Encyclopedia of Type Strains, Phase IV (KMG-IV): sequencing the most valuable type-strain genomes for metagenomic binning, comparative biology and taxonomic classification.</title>
        <authorList>
            <person name="Goeker M."/>
        </authorList>
    </citation>
    <scope>NUCLEOTIDE SEQUENCE [LARGE SCALE GENOMIC DNA]</scope>
    <source>
        <strain evidence="2 3">DSM 23868</strain>
    </source>
</reference>
<dbReference type="EMBL" id="JACIEX010000023">
    <property type="protein sequence ID" value="MBB4096236.1"/>
    <property type="molecule type" value="Genomic_DNA"/>
</dbReference>
<dbReference type="Proteomes" id="UP000553980">
    <property type="component" value="Unassembled WGS sequence"/>
</dbReference>
<dbReference type="AlphaFoldDB" id="A0AB34Z0W6"/>
<sequence length="241" mass="27682">MNQRDPDENGWLSSSQAWIDRMPDAGDFAREFILDKPMLERAELSGAAKMLDIGCGEGRFCRMAKEIGIDAVGIDPIEPFIERARNRDPAGKYLNAFAEKLPFYDEEFDLAVFYLSLIDIDDIHTAVREATRILKPGGRILIANLTSFCTSNGTIGWIKGEDGRAYHPLGNYFGERAEWFEWDGLRVRNWHRPLSTYMSALLDEGLKLTFFDEPRPSRGPQDRVQRYLTTPFTMVMEWRKC</sequence>
<dbReference type="InterPro" id="IPR029063">
    <property type="entry name" value="SAM-dependent_MTases_sf"/>
</dbReference>
<feature type="domain" description="Methyltransferase type 11" evidence="1">
    <location>
        <begin position="51"/>
        <end position="142"/>
    </location>
</feature>
<dbReference type="RefSeq" id="WP_024899850.1">
    <property type="nucleotide sequence ID" value="NZ_JACIEX010000023.1"/>
</dbReference>
<dbReference type="PANTHER" id="PTHR42912">
    <property type="entry name" value="METHYLTRANSFERASE"/>
    <property type="match status" value="1"/>
</dbReference>
<keyword evidence="2" id="KW-0808">Transferase</keyword>
<dbReference type="GO" id="GO:0008757">
    <property type="term" value="F:S-adenosylmethionine-dependent methyltransferase activity"/>
    <property type="evidence" value="ECO:0007669"/>
    <property type="project" value="InterPro"/>
</dbReference>
<protein>
    <submittedName>
        <fullName evidence="2">SAM-dependent methyltransferase</fullName>
    </submittedName>
</protein>
<keyword evidence="2" id="KW-0489">Methyltransferase</keyword>
<organism evidence="2 3">
    <name type="scientific">Brucella pecoris</name>
    <dbReference type="NCBI Taxonomy" id="867683"/>
    <lineage>
        <taxon>Bacteria</taxon>
        <taxon>Pseudomonadati</taxon>
        <taxon>Pseudomonadota</taxon>
        <taxon>Alphaproteobacteria</taxon>
        <taxon>Hyphomicrobiales</taxon>
        <taxon>Brucellaceae</taxon>
        <taxon>Brucella/Ochrobactrum group</taxon>
        <taxon>Brucella</taxon>
    </lineage>
</organism>
<dbReference type="PANTHER" id="PTHR42912:SF80">
    <property type="entry name" value="METHYLTRANSFERASE DOMAIN-CONTAINING PROTEIN"/>
    <property type="match status" value="1"/>
</dbReference>
<dbReference type="CDD" id="cd02440">
    <property type="entry name" value="AdoMet_MTases"/>
    <property type="match status" value="1"/>
</dbReference>
<comment type="caution">
    <text evidence="2">The sequence shown here is derived from an EMBL/GenBank/DDBJ whole genome shotgun (WGS) entry which is preliminary data.</text>
</comment>
<keyword evidence="3" id="KW-1185">Reference proteome</keyword>
<evidence type="ECO:0000313" key="2">
    <source>
        <dbReference type="EMBL" id="MBB4096236.1"/>
    </source>
</evidence>
<dbReference type="Pfam" id="PF08241">
    <property type="entry name" value="Methyltransf_11"/>
    <property type="match status" value="1"/>
</dbReference>
<dbReference type="GO" id="GO:0032259">
    <property type="term" value="P:methylation"/>
    <property type="evidence" value="ECO:0007669"/>
    <property type="project" value="UniProtKB-KW"/>
</dbReference>
<dbReference type="SUPFAM" id="SSF53335">
    <property type="entry name" value="S-adenosyl-L-methionine-dependent methyltransferases"/>
    <property type="match status" value="1"/>
</dbReference>
<name>A0AB34Z0W6_9HYPH</name>
<evidence type="ECO:0000259" key="1">
    <source>
        <dbReference type="Pfam" id="PF08241"/>
    </source>
</evidence>
<dbReference type="InterPro" id="IPR013216">
    <property type="entry name" value="Methyltransf_11"/>
</dbReference>
<dbReference type="InterPro" id="IPR050508">
    <property type="entry name" value="Methyltransf_Superfamily"/>
</dbReference>
<proteinExistence type="predicted"/>
<evidence type="ECO:0000313" key="3">
    <source>
        <dbReference type="Proteomes" id="UP000553980"/>
    </source>
</evidence>
<gene>
    <name evidence="2" type="ORF">GGQ79_004795</name>
</gene>
<dbReference type="Gene3D" id="3.40.50.150">
    <property type="entry name" value="Vaccinia Virus protein VP39"/>
    <property type="match status" value="1"/>
</dbReference>